<organism evidence="2 3">
    <name type="scientific">Oryza glaberrima</name>
    <name type="common">African rice</name>
    <dbReference type="NCBI Taxonomy" id="4538"/>
    <lineage>
        <taxon>Eukaryota</taxon>
        <taxon>Viridiplantae</taxon>
        <taxon>Streptophyta</taxon>
        <taxon>Embryophyta</taxon>
        <taxon>Tracheophyta</taxon>
        <taxon>Spermatophyta</taxon>
        <taxon>Magnoliopsida</taxon>
        <taxon>Liliopsida</taxon>
        <taxon>Poales</taxon>
        <taxon>Poaceae</taxon>
        <taxon>BOP clade</taxon>
        <taxon>Oryzoideae</taxon>
        <taxon>Oryzeae</taxon>
        <taxon>Oryzinae</taxon>
        <taxon>Oryza</taxon>
    </lineage>
</organism>
<keyword evidence="3" id="KW-1185">Reference proteome</keyword>
<proteinExistence type="predicted"/>
<feature type="region of interest" description="Disordered" evidence="1">
    <location>
        <begin position="144"/>
        <end position="176"/>
    </location>
</feature>
<reference evidence="2 3" key="2">
    <citation type="submission" date="2018-04" db="EMBL/GenBank/DDBJ databases">
        <title>OglaRS2 (Oryza glaberrima Reference Sequence Version 2).</title>
        <authorList>
            <person name="Zhang J."/>
            <person name="Kudrna D."/>
            <person name="Lee S."/>
            <person name="Talag J."/>
            <person name="Rajasekar S."/>
            <person name="Wing R.A."/>
        </authorList>
    </citation>
    <scope>NUCLEOTIDE SEQUENCE [LARGE SCALE GENOMIC DNA]</scope>
    <source>
        <strain evidence="2 3">cv. IRGC 96717</strain>
    </source>
</reference>
<dbReference type="EnsemblPlants" id="ORGLA10G0070700.1">
    <property type="protein sequence ID" value="ORGLA10G0070700.1"/>
    <property type="gene ID" value="ORGLA10G0070700"/>
</dbReference>
<dbReference type="Proteomes" id="UP000007306">
    <property type="component" value="Chromosome 10"/>
</dbReference>
<accession>I1QU24</accession>
<feature type="compositionally biased region" description="Low complexity" evidence="1">
    <location>
        <begin position="146"/>
        <end position="158"/>
    </location>
</feature>
<protein>
    <submittedName>
        <fullName evidence="2">Uncharacterized protein</fullName>
    </submittedName>
</protein>
<reference evidence="2" key="1">
    <citation type="submission" date="2015-06" db="UniProtKB">
        <authorList>
            <consortium name="EnsemblPlants"/>
        </authorList>
    </citation>
    <scope>IDENTIFICATION</scope>
</reference>
<sequence>GRRRQRGAARAAAAVAAWSYKGGGCSVGIELRGRRRRRGDVRAAVATAAWSYEGGDCGVDIELRARWLRLWCGAARAAALGAACAVFGLAAACGRLGDGRAWSSGRWGVGVAPRMELADNYGIDVRELVIARMGAPLPPPDLECGCSPRASPSPDCPARAPPPPLSSSSLGMLAQG</sequence>
<evidence type="ECO:0000256" key="1">
    <source>
        <dbReference type="SAM" id="MobiDB-lite"/>
    </source>
</evidence>
<dbReference type="Gramene" id="ORGLA10G0070700.1">
    <property type="protein sequence ID" value="ORGLA10G0070700.1"/>
    <property type="gene ID" value="ORGLA10G0070700"/>
</dbReference>
<evidence type="ECO:0000313" key="3">
    <source>
        <dbReference type="Proteomes" id="UP000007306"/>
    </source>
</evidence>
<name>I1QU24_ORYGL</name>
<evidence type="ECO:0000313" key="2">
    <source>
        <dbReference type="EnsemblPlants" id="ORGLA10G0070700.1"/>
    </source>
</evidence>
<dbReference type="AlphaFoldDB" id="I1QU24"/>
<dbReference type="HOGENOM" id="CLU_1529016_0_0_1"/>